<organism evidence="6 7">
    <name type="scientific">Secundilactobacillus similis DSM 23365 = JCM 2765</name>
    <dbReference type="NCBI Taxonomy" id="1423804"/>
    <lineage>
        <taxon>Bacteria</taxon>
        <taxon>Bacillati</taxon>
        <taxon>Bacillota</taxon>
        <taxon>Bacilli</taxon>
        <taxon>Lactobacillales</taxon>
        <taxon>Lactobacillaceae</taxon>
        <taxon>Secundilactobacillus</taxon>
    </lineage>
</organism>
<evidence type="ECO:0000256" key="3">
    <source>
        <dbReference type="ARBA" id="ARBA00022741"/>
    </source>
</evidence>
<sequence length="219" mass="24195">MLNIKELGYWYDRPENALFQHVNLTFEVGQSYAVIGQSGSGKTTFLSLLAGLDVPREGTIELDGRDIQQIGLTNYRKHDVSIVFQSYNLLTYMSPLNNVLTALAITDSSHKGDQAFARELLQKLGLTDEQMTKNVGKLSGGQQQRVAIARAMACDANLVVADEPTGNLDEANTKEVVALFQQLAHEQNKCVIIITHESDVAKACDHAYRLADHQFALTE</sequence>
<dbReference type="InterPro" id="IPR003593">
    <property type="entry name" value="AAA+_ATPase"/>
</dbReference>
<dbReference type="RefSeq" id="WP_054736956.1">
    <property type="nucleotide sequence ID" value="NZ_AYZM01000087.1"/>
</dbReference>
<keyword evidence="2" id="KW-0813">Transport</keyword>
<dbReference type="GO" id="GO:0022857">
    <property type="term" value="F:transmembrane transporter activity"/>
    <property type="evidence" value="ECO:0007669"/>
    <property type="project" value="TreeGrafter"/>
</dbReference>
<accession>A0A0R2FFT0</accession>
<dbReference type="AlphaFoldDB" id="A0A0R2FFT0"/>
<dbReference type="Pfam" id="PF00005">
    <property type="entry name" value="ABC_tran"/>
    <property type="match status" value="1"/>
</dbReference>
<evidence type="ECO:0000256" key="2">
    <source>
        <dbReference type="ARBA" id="ARBA00022448"/>
    </source>
</evidence>
<dbReference type="PANTHER" id="PTHR24220:SF689">
    <property type="entry name" value="LIPOPROTEIN-RELEASING SYSTEM ATP-BINDING PROTEIN LOLD"/>
    <property type="match status" value="1"/>
</dbReference>
<protein>
    <submittedName>
        <fullName evidence="6">Abc transporter, atp-binding protein</fullName>
    </submittedName>
</protein>
<name>A0A0R2FFT0_9LACO</name>
<gene>
    <name evidence="6" type="ORF">FD14_GL000656</name>
</gene>
<dbReference type="EMBL" id="AYZM01000087">
    <property type="protein sequence ID" value="KRN23898.1"/>
    <property type="molecule type" value="Genomic_DNA"/>
</dbReference>
<evidence type="ECO:0000313" key="6">
    <source>
        <dbReference type="EMBL" id="KRN23898.1"/>
    </source>
</evidence>
<comment type="caution">
    <text evidence="6">The sequence shown here is derived from an EMBL/GenBank/DDBJ whole genome shotgun (WGS) entry which is preliminary data.</text>
</comment>
<dbReference type="CDD" id="cd03255">
    <property type="entry name" value="ABC_MJ0796_LolCDE_FtsE"/>
    <property type="match status" value="1"/>
</dbReference>
<dbReference type="STRING" id="1423804.FD14_GL000656"/>
<evidence type="ECO:0000256" key="1">
    <source>
        <dbReference type="ARBA" id="ARBA00005417"/>
    </source>
</evidence>
<dbReference type="PROSITE" id="PS00211">
    <property type="entry name" value="ABC_TRANSPORTER_1"/>
    <property type="match status" value="1"/>
</dbReference>
<keyword evidence="3" id="KW-0547">Nucleotide-binding</keyword>
<dbReference type="InterPro" id="IPR017911">
    <property type="entry name" value="MacB-like_ATP-bd"/>
</dbReference>
<dbReference type="Proteomes" id="UP000051442">
    <property type="component" value="Unassembled WGS sequence"/>
</dbReference>
<keyword evidence="7" id="KW-1185">Reference proteome</keyword>
<dbReference type="GO" id="GO:0005886">
    <property type="term" value="C:plasma membrane"/>
    <property type="evidence" value="ECO:0007669"/>
    <property type="project" value="TreeGrafter"/>
</dbReference>
<dbReference type="SUPFAM" id="SSF52540">
    <property type="entry name" value="P-loop containing nucleoside triphosphate hydrolases"/>
    <property type="match status" value="1"/>
</dbReference>
<reference evidence="6 7" key="1">
    <citation type="journal article" date="2015" name="Genome Announc.">
        <title>Expanding the biotechnology potential of lactobacilli through comparative genomics of 213 strains and associated genera.</title>
        <authorList>
            <person name="Sun Z."/>
            <person name="Harris H.M."/>
            <person name="McCann A."/>
            <person name="Guo C."/>
            <person name="Argimon S."/>
            <person name="Zhang W."/>
            <person name="Yang X."/>
            <person name="Jeffery I.B."/>
            <person name="Cooney J.C."/>
            <person name="Kagawa T.F."/>
            <person name="Liu W."/>
            <person name="Song Y."/>
            <person name="Salvetti E."/>
            <person name="Wrobel A."/>
            <person name="Rasinkangas P."/>
            <person name="Parkhill J."/>
            <person name="Rea M.C."/>
            <person name="O'Sullivan O."/>
            <person name="Ritari J."/>
            <person name="Douillard F.P."/>
            <person name="Paul Ross R."/>
            <person name="Yang R."/>
            <person name="Briner A.E."/>
            <person name="Felis G.E."/>
            <person name="de Vos W.M."/>
            <person name="Barrangou R."/>
            <person name="Klaenhammer T.R."/>
            <person name="Caufield P.W."/>
            <person name="Cui Y."/>
            <person name="Zhang H."/>
            <person name="O'Toole P.W."/>
        </authorList>
    </citation>
    <scope>NUCLEOTIDE SEQUENCE [LARGE SCALE GENOMIC DNA]</scope>
    <source>
        <strain evidence="6 7">DSM 23365</strain>
    </source>
</reference>
<proteinExistence type="inferred from homology"/>
<evidence type="ECO:0000313" key="7">
    <source>
        <dbReference type="Proteomes" id="UP000051442"/>
    </source>
</evidence>
<dbReference type="InterPro" id="IPR015854">
    <property type="entry name" value="ABC_transpr_LolD-like"/>
</dbReference>
<dbReference type="Gene3D" id="3.40.50.300">
    <property type="entry name" value="P-loop containing nucleotide triphosphate hydrolases"/>
    <property type="match status" value="1"/>
</dbReference>
<dbReference type="PANTHER" id="PTHR24220">
    <property type="entry name" value="IMPORT ATP-BINDING PROTEIN"/>
    <property type="match status" value="1"/>
</dbReference>
<dbReference type="OrthoDB" id="9791546at2"/>
<dbReference type="GO" id="GO:0005524">
    <property type="term" value="F:ATP binding"/>
    <property type="evidence" value="ECO:0007669"/>
    <property type="project" value="UniProtKB-KW"/>
</dbReference>
<feature type="domain" description="ABC transporter" evidence="5">
    <location>
        <begin position="2"/>
        <end position="219"/>
    </location>
</feature>
<dbReference type="GO" id="GO:0016887">
    <property type="term" value="F:ATP hydrolysis activity"/>
    <property type="evidence" value="ECO:0007669"/>
    <property type="project" value="InterPro"/>
</dbReference>
<comment type="similarity">
    <text evidence="1">Belongs to the ABC transporter superfamily.</text>
</comment>
<evidence type="ECO:0000256" key="4">
    <source>
        <dbReference type="ARBA" id="ARBA00022840"/>
    </source>
</evidence>
<keyword evidence="4 6" id="KW-0067">ATP-binding</keyword>
<dbReference type="InterPro" id="IPR027417">
    <property type="entry name" value="P-loop_NTPase"/>
</dbReference>
<dbReference type="PATRIC" id="fig|1423804.4.peg.703"/>
<dbReference type="PROSITE" id="PS50893">
    <property type="entry name" value="ABC_TRANSPORTER_2"/>
    <property type="match status" value="1"/>
</dbReference>
<dbReference type="InterPro" id="IPR003439">
    <property type="entry name" value="ABC_transporter-like_ATP-bd"/>
</dbReference>
<evidence type="ECO:0000259" key="5">
    <source>
        <dbReference type="PROSITE" id="PS50893"/>
    </source>
</evidence>
<dbReference type="SMART" id="SM00382">
    <property type="entry name" value="AAA"/>
    <property type="match status" value="1"/>
</dbReference>
<dbReference type="InterPro" id="IPR017871">
    <property type="entry name" value="ABC_transporter-like_CS"/>
</dbReference>